<sequence length="169" mass="18518">MPRIRTVFALAAAVAALAALPARAAAQTYYAMESFAWTGKCMDNYRGYLTGGNNLQIYNCQSSVNQYFTRLTDGHVVVQKGQKDANGYQYCMDYYPTNGSIGSQVKIWPCRPLTGPGDSQHWYYLGSNQFMGGSGNCVSAQAGTNETRLVMAACNPSNPPSNTRWRSKP</sequence>
<evidence type="ECO:0000259" key="2">
    <source>
        <dbReference type="SMART" id="SM00458"/>
    </source>
</evidence>
<gene>
    <name evidence="3" type="ORF">AVDCRST_MAG89-449</name>
</gene>
<feature type="domain" description="Ricin B lectin" evidence="2">
    <location>
        <begin position="29"/>
        <end position="168"/>
    </location>
</feature>
<keyword evidence="1" id="KW-0732">Signal</keyword>
<dbReference type="AlphaFoldDB" id="A0A6J4KAM3"/>
<dbReference type="EMBL" id="CADCTV010000104">
    <property type="protein sequence ID" value="CAA9300715.1"/>
    <property type="molecule type" value="Genomic_DNA"/>
</dbReference>
<dbReference type="SMART" id="SM00458">
    <property type="entry name" value="RICIN"/>
    <property type="match status" value="1"/>
</dbReference>
<evidence type="ECO:0000256" key="1">
    <source>
        <dbReference type="SAM" id="SignalP"/>
    </source>
</evidence>
<dbReference type="Pfam" id="PF00652">
    <property type="entry name" value="Ricin_B_lectin"/>
    <property type="match status" value="1"/>
</dbReference>
<feature type="signal peptide" evidence="1">
    <location>
        <begin position="1"/>
        <end position="24"/>
    </location>
</feature>
<evidence type="ECO:0000313" key="3">
    <source>
        <dbReference type="EMBL" id="CAA9300715.1"/>
    </source>
</evidence>
<dbReference type="Gene3D" id="2.80.10.50">
    <property type="match status" value="1"/>
</dbReference>
<dbReference type="InterPro" id="IPR000772">
    <property type="entry name" value="Ricin_B_lectin"/>
</dbReference>
<protein>
    <recommendedName>
        <fullName evidence="2">Ricin B lectin domain-containing protein</fullName>
    </recommendedName>
</protein>
<dbReference type="SUPFAM" id="SSF50370">
    <property type="entry name" value="Ricin B-like lectins"/>
    <property type="match status" value="1"/>
</dbReference>
<feature type="chain" id="PRO_5026884217" description="Ricin B lectin domain-containing protein" evidence="1">
    <location>
        <begin position="25"/>
        <end position="169"/>
    </location>
</feature>
<dbReference type="PROSITE" id="PS50231">
    <property type="entry name" value="RICIN_B_LECTIN"/>
    <property type="match status" value="1"/>
</dbReference>
<name>A0A6J4KAM3_9BACT</name>
<accession>A0A6J4KAM3</accession>
<proteinExistence type="predicted"/>
<organism evidence="3">
    <name type="scientific">uncultured Gemmatimonadota bacterium</name>
    <dbReference type="NCBI Taxonomy" id="203437"/>
    <lineage>
        <taxon>Bacteria</taxon>
        <taxon>Pseudomonadati</taxon>
        <taxon>Gemmatimonadota</taxon>
        <taxon>environmental samples</taxon>
    </lineage>
</organism>
<reference evidence="3" key="1">
    <citation type="submission" date="2020-02" db="EMBL/GenBank/DDBJ databases">
        <authorList>
            <person name="Meier V. D."/>
        </authorList>
    </citation>
    <scope>NUCLEOTIDE SEQUENCE</scope>
    <source>
        <strain evidence="3">AVDCRST_MAG89</strain>
    </source>
</reference>
<dbReference type="InterPro" id="IPR035992">
    <property type="entry name" value="Ricin_B-like_lectins"/>
</dbReference>